<dbReference type="EMBL" id="LNIX01000002">
    <property type="protein sequence ID" value="OXA59941.1"/>
    <property type="molecule type" value="Genomic_DNA"/>
</dbReference>
<organism evidence="2 3">
    <name type="scientific">Folsomia candida</name>
    <name type="common">Springtail</name>
    <dbReference type="NCBI Taxonomy" id="158441"/>
    <lineage>
        <taxon>Eukaryota</taxon>
        <taxon>Metazoa</taxon>
        <taxon>Ecdysozoa</taxon>
        <taxon>Arthropoda</taxon>
        <taxon>Hexapoda</taxon>
        <taxon>Collembola</taxon>
        <taxon>Entomobryomorpha</taxon>
        <taxon>Isotomoidea</taxon>
        <taxon>Isotomidae</taxon>
        <taxon>Proisotominae</taxon>
        <taxon>Folsomia</taxon>
    </lineage>
</organism>
<dbReference type="AlphaFoldDB" id="A0A226ET03"/>
<comment type="caution">
    <text evidence="2">The sequence shown here is derived from an EMBL/GenBank/DDBJ whole genome shotgun (WGS) entry which is preliminary data.</text>
</comment>
<feature type="chain" id="PRO_5013211681" evidence="1">
    <location>
        <begin position="27"/>
        <end position="173"/>
    </location>
</feature>
<dbReference type="OrthoDB" id="8287905at2759"/>
<proteinExistence type="predicted"/>
<accession>A0A226ET03</accession>
<dbReference type="Proteomes" id="UP000198287">
    <property type="component" value="Unassembled WGS sequence"/>
</dbReference>
<evidence type="ECO:0000256" key="1">
    <source>
        <dbReference type="SAM" id="SignalP"/>
    </source>
</evidence>
<name>A0A226ET03_FOLCA</name>
<keyword evidence="1" id="KW-0732">Signal</keyword>
<keyword evidence="3" id="KW-1185">Reference proteome</keyword>
<evidence type="ECO:0000313" key="3">
    <source>
        <dbReference type="Proteomes" id="UP000198287"/>
    </source>
</evidence>
<sequence>MVRIGPEFCKLLILIGLFNLLQICTGSKNVSEMASTSRFSLIKTNSNLTMTTTSQPPFPLPIRLNGTSNNGTRRKFDPPESTPIPTVNEEWGGNCTDKDWTKCSHLKTYFSYFVDKNDPDKKVQHHEIDCKIQPIICLKNGWVVTRCQILCMGRCNKDLLSKYDDYVEKEGQC</sequence>
<feature type="signal peptide" evidence="1">
    <location>
        <begin position="1"/>
        <end position="26"/>
    </location>
</feature>
<reference evidence="2 3" key="1">
    <citation type="submission" date="2015-12" db="EMBL/GenBank/DDBJ databases">
        <title>The genome of Folsomia candida.</title>
        <authorList>
            <person name="Faddeeva A."/>
            <person name="Derks M.F."/>
            <person name="Anvar Y."/>
            <person name="Smit S."/>
            <person name="Van Straalen N."/>
            <person name="Roelofs D."/>
        </authorList>
    </citation>
    <scope>NUCLEOTIDE SEQUENCE [LARGE SCALE GENOMIC DNA]</scope>
    <source>
        <strain evidence="2 3">VU population</strain>
        <tissue evidence="2">Whole body</tissue>
    </source>
</reference>
<evidence type="ECO:0000313" key="2">
    <source>
        <dbReference type="EMBL" id="OXA59941.1"/>
    </source>
</evidence>
<gene>
    <name evidence="2" type="ORF">Fcan01_04361</name>
</gene>
<protein>
    <submittedName>
        <fullName evidence="2">Uncharacterized protein</fullName>
    </submittedName>
</protein>